<dbReference type="InterPro" id="IPR051448">
    <property type="entry name" value="CdaR-like_regulators"/>
</dbReference>
<reference evidence="2" key="1">
    <citation type="submission" date="2021-12" db="EMBL/GenBank/DDBJ databases">
        <title>Alicyclobacillaceae gen. nov., sp. nov., isolated from chalcocite enrichment system.</title>
        <authorList>
            <person name="Jiang Z."/>
        </authorList>
    </citation>
    <scope>NUCLEOTIDE SEQUENCE</scope>
    <source>
        <strain evidence="2">MYW30-H2</strain>
    </source>
</reference>
<dbReference type="PANTHER" id="PTHR33744">
    <property type="entry name" value="CARBOHYDRATE DIACID REGULATOR"/>
    <property type="match status" value="1"/>
</dbReference>
<evidence type="ECO:0000259" key="1">
    <source>
        <dbReference type="Pfam" id="PF13556"/>
    </source>
</evidence>
<sequence>MDNPADQIVQRQKSWSGIGEFQQLLSDMYGNDIAVPFDPSVLQMPEKGVSNREAALIRWMFEYLQQNSGSGELQVMPSLPESVRYVWQFAWQAECRKIAIEELESSKRTSFPMDSLLKQLPGTLFPCMCMFLDVTATNREEGQLQTKAGERNKRPLPEWLELIQEIAQGYDRSCMVVQVSTFIGGILLPVKDSGNPLQLIEVVHEECRSWVDALLAEMYMDVKIGVSSIVSSADCLVQGMQEAIAARQIGELQGGKNGVFSFGRLGFQRILYNLHETNRIRYRESMLSCETYEALGQDLRETALGFFRNHLNISETARVMYMHRNSLLYRLDKIRELTGYDIRKFEDAVALWTALVLWKLDGLV</sequence>
<dbReference type="InterPro" id="IPR025736">
    <property type="entry name" value="PucR_C-HTH_dom"/>
</dbReference>
<evidence type="ECO:0000313" key="3">
    <source>
        <dbReference type="Proteomes" id="UP000830167"/>
    </source>
</evidence>
<proteinExistence type="predicted"/>
<dbReference type="Gene3D" id="1.10.10.2840">
    <property type="entry name" value="PucR C-terminal helix-turn-helix domain"/>
    <property type="match status" value="1"/>
</dbReference>
<dbReference type="PANTHER" id="PTHR33744:SF15">
    <property type="entry name" value="CARBOHYDRATE DIACID REGULATOR"/>
    <property type="match status" value="1"/>
</dbReference>
<gene>
    <name evidence="2" type="ORF">LSG31_03585</name>
</gene>
<dbReference type="Proteomes" id="UP000830167">
    <property type="component" value="Chromosome"/>
</dbReference>
<dbReference type="RefSeq" id="WP_347438040.1">
    <property type="nucleotide sequence ID" value="NZ_CP089291.1"/>
</dbReference>
<protein>
    <submittedName>
        <fullName evidence="2">Helix-turn-helix domain-containing protein</fullName>
    </submittedName>
</protein>
<evidence type="ECO:0000313" key="2">
    <source>
        <dbReference type="EMBL" id="UOF91349.1"/>
    </source>
</evidence>
<name>A0ABY4CM25_9BACL</name>
<dbReference type="Pfam" id="PF13556">
    <property type="entry name" value="HTH_30"/>
    <property type="match status" value="1"/>
</dbReference>
<feature type="domain" description="PucR C-terminal helix-turn-helix" evidence="1">
    <location>
        <begin position="299"/>
        <end position="356"/>
    </location>
</feature>
<dbReference type="EMBL" id="CP089291">
    <property type="protein sequence ID" value="UOF91349.1"/>
    <property type="molecule type" value="Genomic_DNA"/>
</dbReference>
<dbReference type="InterPro" id="IPR042070">
    <property type="entry name" value="PucR_C-HTH_sf"/>
</dbReference>
<organism evidence="2 3">
    <name type="scientific">Fodinisporobacter ferrooxydans</name>
    <dbReference type="NCBI Taxonomy" id="2901836"/>
    <lineage>
        <taxon>Bacteria</taxon>
        <taxon>Bacillati</taxon>
        <taxon>Bacillota</taxon>
        <taxon>Bacilli</taxon>
        <taxon>Bacillales</taxon>
        <taxon>Alicyclobacillaceae</taxon>
        <taxon>Fodinisporobacter</taxon>
    </lineage>
</organism>
<accession>A0ABY4CM25</accession>
<keyword evidence="3" id="KW-1185">Reference proteome</keyword>